<feature type="compositionally biased region" description="Low complexity" evidence="5">
    <location>
        <begin position="317"/>
        <end position="326"/>
    </location>
</feature>
<comment type="pathway">
    <text evidence="1">Cell wall biogenesis; cell wall polysaccharide biosynthesis.</text>
</comment>
<evidence type="ECO:0000313" key="7">
    <source>
        <dbReference type="EMBL" id="MDQ0584312.1"/>
    </source>
</evidence>
<feature type="region of interest" description="Disordered" evidence="5">
    <location>
        <begin position="235"/>
        <end position="393"/>
    </location>
</feature>
<feature type="compositionally biased region" description="Low complexity" evidence="5">
    <location>
        <begin position="354"/>
        <end position="368"/>
    </location>
</feature>
<feature type="compositionally biased region" description="Basic residues" evidence="5">
    <location>
        <begin position="369"/>
        <end position="379"/>
    </location>
</feature>
<dbReference type="PANTHER" id="PTHR43179">
    <property type="entry name" value="RHAMNOSYLTRANSFERASE WBBL"/>
    <property type="match status" value="1"/>
</dbReference>
<feature type="region of interest" description="Disordered" evidence="5">
    <location>
        <begin position="406"/>
        <end position="432"/>
    </location>
</feature>
<dbReference type="InterPro" id="IPR029044">
    <property type="entry name" value="Nucleotide-diphossugar_trans"/>
</dbReference>
<feature type="compositionally biased region" description="Gly residues" evidence="5">
    <location>
        <begin position="303"/>
        <end position="316"/>
    </location>
</feature>
<dbReference type="EMBL" id="JAUSWV010000002">
    <property type="protein sequence ID" value="MDQ0584312.1"/>
    <property type="molecule type" value="Genomic_DNA"/>
</dbReference>
<protein>
    <submittedName>
        <fullName evidence="7">GT2 family glycosyltransferase</fullName>
    </submittedName>
</protein>
<dbReference type="PANTHER" id="PTHR43179:SF12">
    <property type="entry name" value="GALACTOFURANOSYLTRANSFERASE GLFT2"/>
    <property type="match status" value="1"/>
</dbReference>
<keyword evidence="4" id="KW-0808">Transferase</keyword>
<comment type="similarity">
    <text evidence="2">Belongs to the glycosyltransferase 2 family.</text>
</comment>
<keyword evidence="3" id="KW-0328">Glycosyltransferase</keyword>
<sequence>MTDPRTTVVVITHNRRPELLRTLGHLTELPERPPVIVVDNASSDGTADAVARLHPRVRLLCPGRNLGAVGRNLAVREVRTPYVAFCDDDSWWAPGSLSGAADLLDRYPALATVTARILVEPGSTEDPINDELRDSPVPAPDWLPGPALGSFLAAATALRTDAFRAAGGFHPRLWLGGEEELLAADLAANGWWLTYAEHLTIHHQPSAVRDSTLRRAHGIRNTLWFTWLRRPGRTRAAPHRVPGPHGPPGHRVPTGLRGGRGRSAMGAARAPGAADGGRGADEDPGGGAAALGRPPLRGLRPAGPGGDQGVRGGGAALGVPAPVRGPSVDTWSVRGDPVGPCSPGVRPPGPGPAPCAGRGSGAPAPAAGTRRRPRWRPGRRSPTAPPPYAASPAGCRTSCSGFRHGDHLLGPGVPRSAGTDAEGSVQRHSNRNAAYSVTGQTAANAQITPGSEVEMPDTMSPTDNASSRATAHGRGVQDTSRDGMDLPRCRLSLRSRRARRRSRRRARSISSRMRRCS</sequence>
<comment type="caution">
    <text evidence="7">The sequence shown here is derived from an EMBL/GenBank/DDBJ whole genome shotgun (WGS) entry which is preliminary data.</text>
</comment>
<evidence type="ECO:0000313" key="8">
    <source>
        <dbReference type="Proteomes" id="UP001230654"/>
    </source>
</evidence>
<feature type="compositionally biased region" description="Polar residues" evidence="5">
    <location>
        <begin position="459"/>
        <end position="469"/>
    </location>
</feature>
<accession>A0ABU0NYT0</accession>
<dbReference type="InterPro" id="IPR001173">
    <property type="entry name" value="Glyco_trans_2-like"/>
</dbReference>
<dbReference type="Gene3D" id="3.90.550.10">
    <property type="entry name" value="Spore Coat Polysaccharide Biosynthesis Protein SpsA, Chain A"/>
    <property type="match status" value="1"/>
</dbReference>
<feature type="compositionally biased region" description="Low complexity" evidence="5">
    <location>
        <begin position="262"/>
        <end position="273"/>
    </location>
</feature>
<feature type="domain" description="Glycosyltransferase 2-like" evidence="6">
    <location>
        <begin position="7"/>
        <end position="130"/>
    </location>
</feature>
<feature type="region of interest" description="Disordered" evidence="5">
    <location>
        <begin position="451"/>
        <end position="517"/>
    </location>
</feature>
<dbReference type="Pfam" id="PF00535">
    <property type="entry name" value="Glycos_transf_2"/>
    <property type="match status" value="1"/>
</dbReference>
<keyword evidence="8" id="KW-1185">Reference proteome</keyword>
<evidence type="ECO:0000256" key="1">
    <source>
        <dbReference type="ARBA" id="ARBA00004776"/>
    </source>
</evidence>
<name>A0ABU0NYT0_STRRH</name>
<evidence type="ECO:0000259" key="6">
    <source>
        <dbReference type="Pfam" id="PF00535"/>
    </source>
</evidence>
<feature type="compositionally biased region" description="Basic residues" evidence="5">
    <location>
        <begin position="491"/>
        <end position="517"/>
    </location>
</feature>
<feature type="compositionally biased region" description="Basic and acidic residues" evidence="5">
    <location>
        <begin position="479"/>
        <end position="488"/>
    </location>
</feature>
<evidence type="ECO:0000256" key="2">
    <source>
        <dbReference type="ARBA" id="ARBA00006739"/>
    </source>
</evidence>
<evidence type="ECO:0000256" key="3">
    <source>
        <dbReference type="ARBA" id="ARBA00022676"/>
    </source>
</evidence>
<feature type="compositionally biased region" description="Low complexity" evidence="5">
    <location>
        <begin position="290"/>
        <end position="302"/>
    </location>
</feature>
<proteinExistence type="inferred from homology"/>
<evidence type="ECO:0000256" key="4">
    <source>
        <dbReference type="ARBA" id="ARBA00022679"/>
    </source>
</evidence>
<dbReference type="Proteomes" id="UP001230654">
    <property type="component" value="Unassembled WGS sequence"/>
</dbReference>
<evidence type="ECO:0000256" key="5">
    <source>
        <dbReference type="SAM" id="MobiDB-lite"/>
    </source>
</evidence>
<dbReference type="SUPFAM" id="SSF53448">
    <property type="entry name" value="Nucleotide-diphospho-sugar transferases"/>
    <property type="match status" value="1"/>
</dbReference>
<gene>
    <name evidence="7" type="ORF">QF030_006490</name>
</gene>
<organism evidence="7 8">
    <name type="scientific">Streptomyces rishiriensis</name>
    <dbReference type="NCBI Taxonomy" id="68264"/>
    <lineage>
        <taxon>Bacteria</taxon>
        <taxon>Bacillati</taxon>
        <taxon>Actinomycetota</taxon>
        <taxon>Actinomycetes</taxon>
        <taxon>Kitasatosporales</taxon>
        <taxon>Streptomycetaceae</taxon>
        <taxon>Streptomyces</taxon>
    </lineage>
</organism>
<reference evidence="7 8" key="1">
    <citation type="submission" date="2023-07" db="EMBL/GenBank/DDBJ databases">
        <title>Comparative genomics of wheat-associated soil bacteria to identify genetic determinants of phenazine resistance.</title>
        <authorList>
            <person name="Mouncey N."/>
        </authorList>
    </citation>
    <scope>NUCLEOTIDE SEQUENCE [LARGE SCALE GENOMIC DNA]</scope>
    <source>
        <strain evidence="7 8">B2I6</strain>
    </source>
</reference>